<keyword evidence="4" id="KW-0812">Transmembrane</keyword>
<accession>A0A1D1YKF5</accession>
<keyword evidence="6" id="KW-0808">Transferase</keyword>
<evidence type="ECO:0000259" key="5">
    <source>
        <dbReference type="Pfam" id="PF08263"/>
    </source>
</evidence>
<feature type="non-terminal residue" evidence="6">
    <location>
        <position position="1"/>
    </location>
</feature>
<feature type="region of interest" description="Disordered" evidence="3">
    <location>
        <begin position="1"/>
        <end position="31"/>
    </location>
</feature>
<dbReference type="SUPFAM" id="SSF52058">
    <property type="entry name" value="L domain-like"/>
    <property type="match status" value="1"/>
</dbReference>
<keyword evidence="4" id="KW-0472">Membrane</keyword>
<keyword evidence="6" id="KW-0675">Receptor</keyword>
<dbReference type="Pfam" id="PF08263">
    <property type="entry name" value="LRRNT_2"/>
    <property type="match status" value="1"/>
</dbReference>
<feature type="compositionally biased region" description="Polar residues" evidence="3">
    <location>
        <begin position="290"/>
        <end position="299"/>
    </location>
</feature>
<reference evidence="6" key="1">
    <citation type="submission" date="2015-07" db="EMBL/GenBank/DDBJ databases">
        <title>Transcriptome Assembly of Anthurium amnicola.</title>
        <authorList>
            <person name="Suzuki J."/>
        </authorList>
    </citation>
    <scope>NUCLEOTIDE SEQUENCE</scope>
</reference>
<feature type="transmembrane region" description="Helical" evidence="4">
    <location>
        <begin position="322"/>
        <end position="342"/>
    </location>
</feature>
<feature type="region of interest" description="Disordered" evidence="3">
    <location>
        <begin position="269"/>
        <end position="315"/>
    </location>
</feature>
<dbReference type="PANTHER" id="PTHR48007">
    <property type="entry name" value="LEUCINE-RICH REPEAT RECEPTOR-LIKE PROTEIN KINASE PXC1"/>
    <property type="match status" value="1"/>
</dbReference>
<name>A0A1D1YKF5_9ARAE</name>
<protein>
    <submittedName>
        <fullName evidence="6">Putative leucine-rich repeat receptor-like protein kinase At1g68400</fullName>
    </submittedName>
</protein>
<dbReference type="PANTHER" id="PTHR48007:SF9">
    <property type="entry name" value="PROTEIN KINASE DOMAIN-CONTAINING PROTEIN"/>
    <property type="match status" value="1"/>
</dbReference>
<feature type="domain" description="Leucine-rich repeat-containing N-terminal plant-type" evidence="5">
    <location>
        <begin position="61"/>
        <end position="100"/>
    </location>
</feature>
<evidence type="ECO:0000256" key="2">
    <source>
        <dbReference type="ARBA" id="ARBA00022737"/>
    </source>
</evidence>
<feature type="compositionally biased region" description="Basic and acidic residues" evidence="3">
    <location>
        <begin position="13"/>
        <end position="25"/>
    </location>
</feature>
<organism evidence="6">
    <name type="scientific">Anthurium amnicola</name>
    <dbReference type="NCBI Taxonomy" id="1678845"/>
    <lineage>
        <taxon>Eukaryota</taxon>
        <taxon>Viridiplantae</taxon>
        <taxon>Streptophyta</taxon>
        <taxon>Embryophyta</taxon>
        <taxon>Tracheophyta</taxon>
        <taxon>Spermatophyta</taxon>
        <taxon>Magnoliopsida</taxon>
        <taxon>Liliopsida</taxon>
        <taxon>Araceae</taxon>
        <taxon>Pothoideae</taxon>
        <taxon>Potheae</taxon>
        <taxon>Anthurium</taxon>
    </lineage>
</organism>
<evidence type="ECO:0000256" key="4">
    <source>
        <dbReference type="SAM" id="Phobius"/>
    </source>
</evidence>
<feature type="compositionally biased region" description="Polar residues" evidence="3">
    <location>
        <begin position="1"/>
        <end position="12"/>
    </location>
</feature>
<dbReference type="GO" id="GO:0016301">
    <property type="term" value="F:kinase activity"/>
    <property type="evidence" value="ECO:0007669"/>
    <property type="project" value="UniProtKB-KW"/>
</dbReference>
<dbReference type="InterPro" id="IPR046959">
    <property type="entry name" value="PRK1-6/SRF4-like"/>
</dbReference>
<dbReference type="InterPro" id="IPR032675">
    <property type="entry name" value="LRR_dom_sf"/>
</dbReference>
<dbReference type="InterPro" id="IPR001611">
    <property type="entry name" value="Leu-rich_rpt"/>
</dbReference>
<keyword evidence="4" id="KW-1133">Transmembrane helix</keyword>
<sequence>QCSYTDTPSSPRGSKDAQRERDMEKPPSPASQCHLLTATLFSFLLLHFPNPASSSSSSLSPNDLKALTAFKSAADAAGKLTSWNASAPDPCSTWYGVSCSAPPRRVVRLVLVGLSLSGTASPALTALDQLRVLSLSANLLSGPLPDLSQLPTLRFLFLSGNAFSGPLPLAPPSFPPRLYRLDLARNNLSGPLPAVALNRLTHLLTLRLDGNHLDGPISGLLLPNLQDLNLSGNVLTGAIPGSLAGFPPSAFAGNPGLCGPPLAGCVARADPSRPTSAATPPRRSPEATAVVSSSPSSNPDAVPSGKGSDHRRRPTARMSREAVVALVVGDFAVVVLVSGLLFCYF</sequence>
<dbReference type="AlphaFoldDB" id="A0A1D1YKF5"/>
<keyword evidence="6" id="KW-0418">Kinase</keyword>
<gene>
    <name evidence="6" type="primary">At1g68400_13</name>
    <name evidence="6" type="ORF">g.41329</name>
</gene>
<evidence type="ECO:0000256" key="3">
    <source>
        <dbReference type="SAM" id="MobiDB-lite"/>
    </source>
</evidence>
<evidence type="ECO:0000313" key="6">
    <source>
        <dbReference type="EMBL" id="JAT55085.1"/>
    </source>
</evidence>
<feature type="non-terminal residue" evidence="6">
    <location>
        <position position="345"/>
    </location>
</feature>
<dbReference type="InterPro" id="IPR013210">
    <property type="entry name" value="LRR_N_plant-typ"/>
</dbReference>
<keyword evidence="1" id="KW-0433">Leucine-rich repeat</keyword>
<dbReference type="PROSITE" id="PS51450">
    <property type="entry name" value="LRR"/>
    <property type="match status" value="1"/>
</dbReference>
<dbReference type="EMBL" id="GDJX01012851">
    <property type="protein sequence ID" value="JAT55085.1"/>
    <property type="molecule type" value="Transcribed_RNA"/>
</dbReference>
<dbReference type="Pfam" id="PF00560">
    <property type="entry name" value="LRR_1"/>
    <property type="match status" value="1"/>
</dbReference>
<keyword evidence="2" id="KW-0677">Repeat</keyword>
<proteinExistence type="predicted"/>
<evidence type="ECO:0000256" key="1">
    <source>
        <dbReference type="ARBA" id="ARBA00022614"/>
    </source>
</evidence>
<dbReference type="Gene3D" id="3.80.10.10">
    <property type="entry name" value="Ribonuclease Inhibitor"/>
    <property type="match status" value="2"/>
</dbReference>